<dbReference type="GO" id="GO:0061668">
    <property type="term" value="P:mitochondrial ribosome assembly"/>
    <property type="evidence" value="ECO:0007669"/>
    <property type="project" value="TreeGrafter"/>
</dbReference>
<evidence type="ECO:0000256" key="1">
    <source>
        <dbReference type="ARBA" id="ARBA00004141"/>
    </source>
</evidence>
<comment type="subcellular location">
    <subcellularLocation>
        <location evidence="1">Membrane</location>
        <topology evidence="1">Multi-pass membrane protein</topology>
    </subcellularLocation>
</comment>
<dbReference type="GO" id="GO:0016020">
    <property type="term" value="C:membrane"/>
    <property type="evidence" value="ECO:0007669"/>
    <property type="project" value="UniProtKB-SubCell"/>
</dbReference>
<evidence type="ECO:0000313" key="9">
    <source>
        <dbReference type="RefSeq" id="XP_028137367.1"/>
    </source>
</evidence>
<sequence>MASILAMTTIKTKLGNILSKAFSSKYLLLTNLGLSVSLSAAGDIIEQKYEIMAKEIEEMSIERTKNLSVAGLTVGFVCHYWYKHLEKFLPGYTFRIVCKKVILDQIIASPVCIATFFATMGYLEGKSKTEFLEETKEKSVKLYVADWMIWPPAQFVNFYLLPYQYRILFDNAISLGFDVYTSRVKNMTL</sequence>
<dbReference type="GeneID" id="114331878"/>
<keyword evidence="5" id="KW-0472">Membrane</keyword>
<dbReference type="AlphaFoldDB" id="A0A6P7FRF2"/>
<dbReference type="KEGG" id="dvv:114331878"/>
<protein>
    <submittedName>
        <fullName evidence="9">Mpv17-like protein 2</fullName>
    </submittedName>
</protein>
<accession>A0A6P7FRF2</accession>
<dbReference type="PANTHER" id="PTHR11266">
    <property type="entry name" value="PEROXISOMAL MEMBRANE PROTEIN 2, PXMP2 MPV17"/>
    <property type="match status" value="1"/>
</dbReference>
<gene>
    <name evidence="9" type="primary">LOC114331878</name>
</gene>
<evidence type="ECO:0000256" key="3">
    <source>
        <dbReference type="ARBA" id="ARBA00022692"/>
    </source>
</evidence>
<dbReference type="Pfam" id="PF04117">
    <property type="entry name" value="Mpv17_PMP22"/>
    <property type="match status" value="1"/>
</dbReference>
<reference evidence="9" key="1">
    <citation type="submission" date="2025-04" db="UniProtKB">
        <authorList>
            <consortium name="RefSeq"/>
        </authorList>
    </citation>
    <scope>IDENTIFICATION</scope>
    <source>
        <tissue evidence="9">Whole insect</tissue>
    </source>
</reference>
<dbReference type="InterPro" id="IPR007248">
    <property type="entry name" value="Mpv17_PMP22"/>
</dbReference>
<evidence type="ECO:0000313" key="8">
    <source>
        <dbReference type="Proteomes" id="UP001652700"/>
    </source>
</evidence>
<dbReference type="FunCoup" id="A0A6P7FRF2">
    <property type="interactions" value="429"/>
</dbReference>
<evidence type="ECO:0000313" key="7">
    <source>
        <dbReference type="EnsemblMetazoa" id="XP_028137367.1"/>
    </source>
</evidence>
<dbReference type="EnsemblMetazoa" id="XM_028281566.2">
    <property type="protein sequence ID" value="XP_028137367.1"/>
    <property type="gene ID" value="LOC114331878"/>
</dbReference>
<dbReference type="GO" id="GO:0005739">
    <property type="term" value="C:mitochondrion"/>
    <property type="evidence" value="ECO:0007669"/>
    <property type="project" value="TreeGrafter"/>
</dbReference>
<dbReference type="RefSeq" id="XP_028137367.1">
    <property type="nucleotide sequence ID" value="XM_028281566.1"/>
</dbReference>
<dbReference type="PANTHER" id="PTHR11266:SF8">
    <property type="entry name" value="MPV17-LIKE PROTEIN 2"/>
    <property type="match status" value="1"/>
</dbReference>
<dbReference type="Proteomes" id="UP001652700">
    <property type="component" value="Unplaced"/>
</dbReference>
<keyword evidence="4" id="KW-1133">Transmembrane helix</keyword>
<dbReference type="OrthoDB" id="5345392at2759"/>
<reference evidence="7" key="2">
    <citation type="submission" date="2025-05" db="UniProtKB">
        <authorList>
            <consortium name="EnsemblMetazoa"/>
        </authorList>
    </citation>
    <scope>IDENTIFICATION</scope>
</reference>
<evidence type="ECO:0000256" key="5">
    <source>
        <dbReference type="ARBA" id="ARBA00023136"/>
    </source>
</evidence>
<dbReference type="InParanoid" id="A0A6P7FRF2"/>
<evidence type="ECO:0000256" key="6">
    <source>
        <dbReference type="RuleBase" id="RU363053"/>
    </source>
</evidence>
<keyword evidence="3" id="KW-0812">Transmembrane</keyword>
<proteinExistence type="inferred from homology"/>
<evidence type="ECO:0000256" key="2">
    <source>
        <dbReference type="ARBA" id="ARBA00006824"/>
    </source>
</evidence>
<organism evidence="9">
    <name type="scientific">Diabrotica virgifera virgifera</name>
    <name type="common">western corn rootworm</name>
    <dbReference type="NCBI Taxonomy" id="50390"/>
    <lineage>
        <taxon>Eukaryota</taxon>
        <taxon>Metazoa</taxon>
        <taxon>Ecdysozoa</taxon>
        <taxon>Arthropoda</taxon>
        <taxon>Hexapoda</taxon>
        <taxon>Insecta</taxon>
        <taxon>Pterygota</taxon>
        <taxon>Neoptera</taxon>
        <taxon>Endopterygota</taxon>
        <taxon>Coleoptera</taxon>
        <taxon>Polyphaga</taxon>
        <taxon>Cucujiformia</taxon>
        <taxon>Chrysomeloidea</taxon>
        <taxon>Chrysomelidae</taxon>
        <taxon>Galerucinae</taxon>
        <taxon>Diabroticina</taxon>
        <taxon>Diabroticites</taxon>
        <taxon>Diabrotica</taxon>
    </lineage>
</organism>
<keyword evidence="8" id="KW-1185">Reference proteome</keyword>
<comment type="similarity">
    <text evidence="2 6">Belongs to the peroxisomal membrane protein PXMP2/4 family.</text>
</comment>
<name>A0A6P7FRF2_DIAVI</name>
<evidence type="ECO:0000256" key="4">
    <source>
        <dbReference type="ARBA" id="ARBA00022989"/>
    </source>
</evidence>